<keyword evidence="2" id="KW-1185">Reference proteome</keyword>
<gene>
    <name evidence="1" type="ORF">GFD21_00660</name>
</gene>
<dbReference type="RefSeq" id="WP_225431511.1">
    <property type="nucleotide sequence ID" value="NZ_WHZV01000001.1"/>
</dbReference>
<reference evidence="1 2" key="1">
    <citation type="submission" date="2019-10" db="EMBL/GenBank/DDBJ databases">
        <title>Bifidobacterium from non-human primates.</title>
        <authorList>
            <person name="Modesto M."/>
        </authorList>
    </citation>
    <scope>NUCLEOTIDE SEQUENCE [LARGE SCALE GENOMIC DNA]</scope>
    <source>
        <strain evidence="1 2">SMA15</strain>
    </source>
</reference>
<dbReference type="Proteomes" id="UP000483293">
    <property type="component" value="Unassembled WGS sequence"/>
</dbReference>
<comment type="caution">
    <text evidence="1">The sequence shown here is derived from an EMBL/GenBank/DDBJ whole genome shotgun (WGS) entry which is preliminary data.</text>
</comment>
<proteinExistence type="predicted"/>
<organism evidence="1 2">
    <name type="scientific">Bifidobacterium platyrrhinorum</name>
    <dbReference type="NCBI Taxonomy" id="2661628"/>
    <lineage>
        <taxon>Bacteria</taxon>
        <taxon>Bacillati</taxon>
        <taxon>Actinomycetota</taxon>
        <taxon>Actinomycetes</taxon>
        <taxon>Bifidobacteriales</taxon>
        <taxon>Bifidobacteriaceae</taxon>
        <taxon>Bifidobacterium</taxon>
    </lineage>
</organism>
<dbReference type="EMBL" id="WHZV01000001">
    <property type="protein sequence ID" value="NEG54315.1"/>
    <property type="molecule type" value="Genomic_DNA"/>
</dbReference>
<name>A0A6L9SQ66_9BIFI</name>
<dbReference type="AlphaFoldDB" id="A0A6L9SQ66"/>
<sequence>MDTICIIDGGPPTLHGRRSPTAFGPATLSGGSTTPSPFGALPTPMFEASGCRCHETARAGRQRIIDLAATTATVTDTARTALAASRGIDWEGNAALLFRDRLTSIRAALDAHDGDAAATVRIV</sequence>
<evidence type="ECO:0000313" key="1">
    <source>
        <dbReference type="EMBL" id="NEG54315.1"/>
    </source>
</evidence>
<protein>
    <submittedName>
        <fullName evidence="1">Uncharacterized protein</fullName>
    </submittedName>
</protein>
<evidence type="ECO:0000313" key="2">
    <source>
        <dbReference type="Proteomes" id="UP000483293"/>
    </source>
</evidence>
<accession>A0A6L9SQ66</accession>